<dbReference type="AlphaFoldDB" id="A0A7S9PYK9"/>
<gene>
    <name evidence="1" type="ORF">IZT61_20765</name>
</gene>
<evidence type="ECO:0000313" key="1">
    <source>
        <dbReference type="EMBL" id="QPH39443.1"/>
    </source>
</evidence>
<evidence type="ECO:0000313" key="2">
    <source>
        <dbReference type="Proteomes" id="UP000594759"/>
    </source>
</evidence>
<accession>A0A7S9PYK9</accession>
<protein>
    <submittedName>
        <fullName evidence="1">Uncharacterized protein</fullName>
    </submittedName>
</protein>
<dbReference type="RefSeq" id="WP_196098910.1">
    <property type="nucleotide sequence ID" value="NZ_CP064939.1"/>
</dbReference>
<sequence length="160" mass="19044">MELTKESQLYIYKSINFYNRYKLLSESFRFENTFESYSKNEVLNILNEIGYNAKYHKKENFFEIEEIISDKKFYLNTCLKYGLVELIIGVSDVKTDALIMGGVFGNISDEIEYLAGINNERKIFLPSFRDYNDLKIILTEAFNLYEDFKHEFIIYGQYNN</sequence>
<reference evidence="1 2" key="1">
    <citation type="submission" date="2020-11" db="EMBL/GenBank/DDBJ databases">
        <title>Pedobacter endophytica, an endophytic bacteria isolated form Carex pumila.</title>
        <authorList>
            <person name="Peng Y."/>
            <person name="Jiang L."/>
            <person name="Lee J."/>
        </authorList>
    </citation>
    <scope>NUCLEOTIDE SEQUENCE [LARGE SCALE GENOMIC DNA]</scope>
    <source>
        <strain evidence="1 2">JBR3-12</strain>
    </source>
</reference>
<dbReference type="EMBL" id="CP064939">
    <property type="protein sequence ID" value="QPH39443.1"/>
    <property type="molecule type" value="Genomic_DNA"/>
</dbReference>
<proteinExistence type="predicted"/>
<name>A0A7S9PYK9_9SPHI</name>
<dbReference type="KEGG" id="pex:IZT61_20765"/>
<organism evidence="1 2">
    <name type="scientific">Pedobacter endophyticus</name>
    <dbReference type="NCBI Taxonomy" id="2789740"/>
    <lineage>
        <taxon>Bacteria</taxon>
        <taxon>Pseudomonadati</taxon>
        <taxon>Bacteroidota</taxon>
        <taxon>Sphingobacteriia</taxon>
        <taxon>Sphingobacteriales</taxon>
        <taxon>Sphingobacteriaceae</taxon>
        <taxon>Pedobacter</taxon>
    </lineage>
</organism>
<keyword evidence="2" id="KW-1185">Reference proteome</keyword>
<dbReference type="Proteomes" id="UP000594759">
    <property type="component" value="Chromosome"/>
</dbReference>